<organism evidence="3 4">
    <name type="scientific">Durusdinium trenchii</name>
    <dbReference type="NCBI Taxonomy" id="1381693"/>
    <lineage>
        <taxon>Eukaryota</taxon>
        <taxon>Sar</taxon>
        <taxon>Alveolata</taxon>
        <taxon>Dinophyceae</taxon>
        <taxon>Suessiales</taxon>
        <taxon>Symbiodiniaceae</taxon>
        <taxon>Durusdinium</taxon>
    </lineage>
</organism>
<accession>A0ABP0M7K0</accession>
<keyword evidence="2" id="KW-0472">Membrane</keyword>
<evidence type="ECO:0000313" key="3">
    <source>
        <dbReference type="EMBL" id="CAK9046712.1"/>
    </source>
</evidence>
<keyword evidence="2" id="KW-0812">Transmembrane</keyword>
<protein>
    <submittedName>
        <fullName evidence="3">Uncharacterized protein</fullName>
    </submittedName>
</protein>
<feature type="transmembrane region" description="Helical" evidence="2">
    <location>
        <begin position="160"/>
        <end position="177"/>
    </location>
</feature>
<dbReference type="EMBL" id="CAXAMM010019902">
    <property type="protein sequence ID" value="CAK9046712.1"/>
    <property type="molecule type" value="Genomic_DNA"/>
</dbReference>
<evidence type="ECO:0000313" key="4">
    <source>
        <dbReference type="Proteomes" id="UP001642464"/>
    </source>
</evidence>
<reference evidence="3 4" key="1">
    <citation type="submission" date="2024-02" db="EMBL/GenBank/DDBJ databases">
        <authorList>
            <person name="Chen Y."/>
            <person name="Shah S."/>
            <person name="Dougan E. K."/>
            <person name="Thang M."/>
            <person name="Chan C."/>
        </authorList>
    </citation>
    <scope>NUCLEOTIDE SEQUENCE [LARGE SCALE GENOMIC DNA]</scope>
</reference>
<comment type="caution">
    <text evidence="3">The sequence shown here is derived from an EMBL/GenBank/DDBJ whole genome shotgun (WGS) entry which is preliminary data.</text>
</comment>
<evidence type="ECO:0000256" key="2">
    <source>
        <dbReference type="SAM" id="Phobius"/>
    </source>
</evidence>
<feature type="region of interest" description="Disordered" evidence="1">
    <location>
        <begin position="56"/>
        <end position="87"/>
    </location>
</feature>
<proteinExistence type="predicted"/>
<sequence>MARPPPSKSKVNILDLRPVRRLEREFREEGKDEEGTGDLGFVMSPGKEGGGYIAVPNTGRRFSEGDAKTNSRFSHASQASHSTSRRDTIRVQTAEELGVSLEEYRQQLAQAKLIGAMKFMQMGKVGIEPNSVYGAAVLMPQLARTAHWHRSFIPHVWNSFFYLFVCMFVHATMLIYVSKELHVMNLFAGQPYLCDFGADLPACTLDEQSERCVGPFGTPVTAPRLYSWSQWASRSFVRDSMAAIFPEQEEEIRKVADPGEYGVESYYCRLLCCFVFVISITQELDNIIKMMRLLLLDGRNGWKFGGFVGWLRYNIPNEDQPWFILGEEDEDDSDENMEKWLNEVEMKVAGMSRSWKMLNVFMVLIPKSLLWIMTASTGINFLMETGGIDDIIVNSVALGFLLQLDEIITDAMLSDEVNHLLDECKEFPLYQEGDLHTHGDQETLSKLQAWAPGHLQLLWEMIPKVMVFCSTLLYCLVMRYYTLHCVQVDGKWVSKDMHLPSSLSFSLANALSLRWFPVDAAEKPYWSMSS</sequence>
<keyword evidence="4" id="KW-1185">Reference proteome</keyword>
<feature type="compositionally biased region" description="Basic and acidic residues" evidence="1">
    <location>
        <begin position="24"/>
        <end position="34"/>
    </location>
</feature>
<name>A0ABP0M7K0_9DINO</name>
<evidence type="ECO:0000256" key="1">
    <source>
        <dbReference type="SAM" id="MobiDB-lite"/>
    </source>
</evidence>
<gene>
    <name evidence="3" type="ORF">SCF082_LOCUS26255</name>
</gene>
<keyword evidence="2" id="KW-1133">Transmembrane helix</keyword>
<feature type="compositionally biased region" description="Polar residues" evidence="1">
    <location>
        <begin position="70"/>
        <end position="82"/>
    </location>
</feature>
<dbReference type="Proteomes" id="UP001642464">
    <property type="component" value="Unassembled WGS sequence"/>
</dbReference>
<feature type="region of interest" description="Disordered" evidence="1">
    <location>
        <begin position="24"/>
        <end position="43"/>
    </location>
</feature>